<organism evidence="1 2">
    <name type="scientific">Phytophthora citrophthora</name>
    <dbReference type="NCBI Taxonomy" id="4793"/>
    <lineage>
        <taxon>Eukaryota</taxon>
        <taxon>Sar</taxon>
        <taxon>Stramenopiles</taxon>
        <taxon>Oomycota</taxon>
        <taxon>Peronosporomycetes</taxon>
        <taxon>Peronosporales</taxon>
        <taxon>Peronosporaceae</taxon>
        <taxon>Phytophthora</taxon>
    </lineage>
</organism>
<gene>
    <name evidence="1" type="ORF">P3T76_009558</name>
</gene>
<keyword evidence="2" id="KW-1185">Reference proteome</keyword>
<evidence type="ECO:0000313" key="2">
    <source>
        <dbReference type="Proteomes" id="UP001259832"/>
    </source>
</evidence>
<reference evidence="1" key="1">
    <citation type="submission" date="2023-08" db="EMBL/GenBank/DDBJ databases">
        <title>Reference Genome Resource for the Citrus Pathogen Phytophthora citrophthora.</title>
        <authorList>
            <person name="Moller H."/>
            <person name="Coetzee B."/>
            <person name="Rose L.J."/>
            <person name="Van Niekerk J.M."/>
        </authorList>
    </citation>
    <scope>NUCLEOTIDE SEQUENCE</scope>
    <source>
        <strain evidence="1">STE-U-9442</strain>
    </source>
</reference>
<dbReference type="Proteomes" id="UP001259832">
    <property type="component" value="Unassembled WGS sequence"/>
</dbReference>
<accession>A0AAD9LIT2</accession>
<proteinExistence type="predicted"/>
<sequence length="143" mass="16353">MNGRNVDLLAGIDAASERRTYKVLDTRTEAADKGFKNERFLREEPNVVNTIATGDEERAGITDLAKKISRETKSWLKDKKLATKLHFMSMPMKLDKPVQRLVAKGIDPDRVYRVLKLHKSSNTNVDQLYVSGEFMLWKKLTAE</sequence>
<name>A0AAD9LIT2_9STRA</name>
<comment type="caution">
    <text evidence="1">The sequence shown here is derived from an EMBL/GenBank/DDBJ whole genome shotgun (WGS) entry which is preliminary data.</text>
</comment>
<dbReference type="EMBL" id="JASMQC010000019">
    <property type="protein sequence ID" value="KAK1937821.1"/>
    <property type="molecule type" value="Genomic_DNA"/>
</dbReference>
<protein>
    <recommendedName>
        <fullName evidence="3">RxLR effector protein</fullName>
    </recommendedName>
</protein>
<dbReference type="AlphaFoldDB" id="A0AAD9LIT2"/>
<evidence type="ECO:0008006" key="3">
    <source>
        <dbReference type="Google" id="ProtNLM"/>
    </source>
</evidence>
<evidence type="ECO:0000313" key="1">
    <source>
        <dbReference type="EMBL" id="KAK1937821.1"/>
    </source>
</evidence>